<dbReference type="Pfam" id="PF13181">
    <property type="entry name" value="TPR_8"/>
    <property type="match status" value="1"/>
</dbReference>
<sequence length="98" mass="10732">PLDTYAYALYKNGRYSEAAEFLLAALQQYEQESISAPAEVYEHLGMIKEKLGARDEALAAYKQALKVGANMLSQTAKERIDSAIERLSRAGDSGADSE</sequence>
<proteinExistence type="predicted"/>
<organism evidence="1">
    <name type="scientific">marine sediment metagenome</name>
    <dbReference type="NCBI Taxonomy" id="412755"/>
    <lineage>
        <taxon>unclassified sequences</taxon>
        <taxon>metagenomes</taxon>
        <taxon>ecological metagenomes</taxon>
    </lineage>
</organism>
<dbReference type="SUPFAM" id="SSF48452">
    <property type="entry name" value="TPR-like"/>
    <property type="match status" value="1"/>
</dbReference>
<dbReference type="EMBL" id="BARS01030030">
    <property type="protein sequence ID" value="GAG17119.1"/>
    <property type="molecule type" value="Genomic_DNA"/>
</dbReference>
<protein>
    <submittedName>
        <fullName evidence="1">Uncharacterized protein</fullName>
    </submittedName>
</protein>
<dbReference type="AlphaFoldDB" id="X0VFS7"/>
<dbReference type="PROSITE" id="PS50005">
    <property type="entry name" value="TPR"/>
    <property type="match status" value="1"/>
</dbReference>
<dbReference type="Gene3D" id="1.25.40.10">
    <property type="entry name" value="Tetratricopeptide repeat domain"/>
    <property type="match status" value="1"/>
</dbReference>
<feature type="non-terminal residue" evidence="1">
    <location>
        <position position="1"/>
    </location>
</feature>
<dbReference type="InterPro" id="IPR011990">
    <property type="entry name" value="TPR-like_helical_dom_sf"/>
</dbReference>
<name>X0VFS7_9ZZZZ</name>
<comment type="caution">
    <text evidence="1">The sequence shown here is derived from an EMBL/GenBank/DDBJ whole genome shotgun (WGS) entry which is preliminary data.</text>
</comment>
<dbReference type="InterPro" id="IPR019734">
    <property type="entry name" value="TPR_rpt"/>
</dbReference>
<evidence type="ECO:0000313" key="1">
    <source>
        <dbReference type="EMBL" id="GAG17119.1"/>
    </source>
</evidence>
<accession>X0VFS7</accession>
<reference evidence="1" key="1">
    <citation type="journal article" date="2014" name="Front. Microbiol.">
        <title>High frequency of phylogenetically diverse reductive dehalogenase-homologous genes in deep subseafloor sedimentary metagenomes.</title>
        <authorList>
            <person name="Kawai M."/>
            <person name="Futagami T."/>
            <person name="Toyoda A."/>
            <person name="Takaki Y."/>
            <person name="Nishi S."/>
            <person name="Hori S."/>
            <person name="Arai W."/>
            <person name="Tsubouchi T."/>
            <person name="Morono Y."/>
            <person name="Uchiyama I."/>
            <person name="Ito T."/>
            <person name="Fujiyama A."/>
            <person name="Inagaki F."/>
            <person name="Takami H."/>
        </authorList>
    </citation>
    <scope>NUCLEOTIDE SEQUENCE</scope>
    <source>
        <strain evidence="1">Expedition CK06-06</strain>
    </source>
</reference>
<gene>
    <name evidence="1" type="ORF">S01H1_46873</name>
</gene>